<sequence>MVPDETNMLGEDDAHANAEPTFDMRTVFLSKLSILLQEKADNSWILSRDKYCTFTEDVKKAKAKQKKESVEYRRL</sequence>
<reference evidence="1" key="1">
    <citation type="submission" date="2020-07" db="EMBL/GenBank/DDBJ databases">
        <title>Multicomponent nature underlies the extraordinary mechanical properties of spider dragline silk.</title>
        <authorList>
            <person name="Kono N."/>
            <person name="Nakamura H."/>
            <person name="Mori M."/>
            <person name="Yoshida Y."/>
            <person name="Ohtoshi R."/>
            <person name="Malay A.D."/>
            <person name="Moran D.A.P."/>
            <person name="Tomita M."/>
            <person name="Numata K."/>
            <person name="Arakawa K."/>
        </authorList>
    </citation>
    <scope>NUCLEOTIDE SEQUENCE</scope>
</reference>
<comment type="caution">
    <text evidence="1">The sequence shown here is derived from an EMBL/GenBank/DDBJ whole genome shotgun (WGS) entry which is preliminary data.</text>
</comment>
<dbReference type="AlphaFoldDB" id="A0A8X6I771"/>
<dbReference type="Proteomes" id="UP000887116">
    <property type="component" value="Unassembled WGS sequence"/>
</dbReference>
<keyword evidence="2" id="KW-1185">Reference proteome</keyword>
<evidence type="ECO:0000313" key="2">
    <source>
        <dbReference type="Proteomes" id="UP000887116"/>
    </source>
</evidence>
<evidence type="ECO:0000313" key="1">
    <source>
        <dbReference type="EMBL" id="GFQ88937.1"/>
    </source>
</evidence>
<protein>
    <submittedName>
        <fullName evidence="1">Uncharacterized protein</fullName>
    </submittedName>
</protein>
<gene>
    <name evidence="1" type="ORF">TNCT_695981</name>
</gene>
<name>A0A8X6I771_TRICU</name>
<organism evidence="1 2">
    <name type="scientific">Trichonephila clavata</name>
    <name type="common">Joro spider</name>
    <name type="synonym">Nephila clavata</name>
    <dbReference type="NCBI Taxonomy" id="2740835"/>
    <lineage>
        <taxon>Eukaryota</taxon>
        <taxon>Metazoa</taxon>
        <taxon>Ecdysozoa</taxon>
        <taxon>Arthropoda</taxon>
        <taxon>Chelicerata</taxon>
        <taxon>Arachnida</taxon>
        <taxon>Araneae</taxon>
        <taxon>Araneomorphae</taxon>
        <taxon>Entelegynae</taxon>
        <taxon>Araneoidea</taxon>
        <taxon>Nephilidae</taxon>
        <taxon>Trichonephila</taxon>
    </lineage>
</organism>
<proteinExistence type="predicted"/>
<dbReference type="OrthoDB" id="6576283at2759"/>
<dbReference type="EMBL" id="BMAO01033355">
    <property type="protein sequence ID" value="GFQ88937.1"/>
    <property type="molecule type" value="Genomic_DNA"/>
</dbReference>
<accession>A0A8X6I771</accession>